<proteinExistence type="predicted"/>
<evidence type="ECO:0000256" key="1">
    <source>
        <dbReference type="SAM" id="MobiDB-lite"/>
    </source>
</evidence>
<protein>
    <submittedName>
        <fullName evidence="2">Uncharacterized protein</fullName>
    </submittedName>
</protein>
<name>A0AA92TXJ2_9BACT</name>
<accession>A0AA92TXJ2</accession>
<feature type="region of interest" description="Disordered" evidence="1">
    <location>
        <begin position="245"/>
        <end position="264"/>
    </location>
</feature>
<organism evidence="2 3">
    <name type="scientific">Segatella copri</name>
    <dbReference type="NCBI Taxonomy" id="165179"/>
    <lineage>
        <taxon>Bacteria</taxon>
        <taxon>Pseudomonadati</taxon>
        <taxon>Bacteroidota</taxon>
        <taxon>Bacteroidia</taxon>
        <taxon>Bacteroidales</taxon>
        <taxon>Prevotellaceae</taxon>
        <taxon>Segatella</taxon>
    </lineage>
</organism>
<dbReference type="EMBL" id="QSAG01000014">
    <property type="protein sequence ID" value="RGW42619.1"/>
    <property type="molecule type" value="Genomic_DNA"/>
</dbReference>
<dbReference type="Proteomes" id="UP000283785">
    <property type="component" value="Unassembled WGS sequence"/>
</dbReference>
<evidence type="ECO:0000313" key="3">
    <source>
        <dbReference type="Proteomes" id="UP000283785"/>
    </source>
</evidence>
<gene>
    <name evidence="2" type="ORF">DWV76_08585</name>
</gene>
<feature type="region of interest" description="Disordered" evidence="1">
    <location>
        <begin position="70"/>
        <end position="117"/>
    </location>
</feature>
<feature type="compositionally biased region" description="Acidic residues" evidence="1">
    <location>
        <begin position="249"/>
        <end position="264"/>
    </location>
</feature>
<dbReference type="RefSeq" id="WP_118064943.1">
    <property type="nucleotide sequence ID" value="NZ_QSAG01000014.1"/>
</dbReference>
<dbReference type="AlphaFoldDB" id="A0AA92TXJ2"/>
<sequence length="264" mass="27564">MDTQVINKNAKNGNAKETFKKGAALAGAAGLGAGAVVSADIVRGDEELAIVEPISPMDEEVIGQNAEEVVTAEENKDSETQNATVTPTENESHVTEPQPQVSDNATQPQGNSTTHVQPATENTVHAGEIDTNDIPDVDPRLVAQDITNDVIMVDPTDNDMGNLDIAAVGTVETVDGQVLSAAQFTGDNGETLYAVDVDGDNTYDVVTDESGNVLADVPSTLTVSDSESIVSVNNGETGYLAQNEHDNVSDSDLDNPMDDVVDLG</sequence>
<reference evidence="2 3" key="1">
    <citation type="submission" date="2018-08" db="EMBL/GenBank/DDBJ databases">
        <title>A genome reference for cultivated species of the human gut microbiota.</title>
        <authorList>
            <person name="Zou Y."/>
            <person name="Xue W."/>
            <person name="Luo G."/>
        </authorList>
    </citation>
    <scope>NUCLEOTIDE SEQUENCE [LARGE SCALE GENOMIC DNA]</scope>
    <source>
        <strain evidence="2 3">AF12-50</strain>
    </source>
</reference>
<evidence type="ECO:0000313" key="2">
    <source>
        <dbReference type="EMBL" id="RGW42619.1"/>
    </source>
</evidence>
<feature type="compositionally biased region" description="Polar residues" evidence="1">
    <location>
        <begin position="80"/>
        <end position="117"/>
    </location>
</feature>
<comment type="caution">
    <text evidence="2">The sequence shown here is derived from an EMBL/GenBank/DDBJ whole genome shotgun (WGS) entry which is preliminary data.</text>
</comment>